<dbReference type="RefSeq" id="WP_193904190.1">
    <property type="nucleotide sequence ID" value="NZ_CP050179.1"/>
</dbReference>
<organism evidence="1 2">
    <name type="scientific">Rhodococcus pyridinivorans</name>
    <dbReference type="NCBI Taxonomy" id="103816"/>
    <lineage>
        <taxon>Bacteria</taxon>
        <taxon>Bacillati</taxon>
        <taxon>Actinomycetota</taxon>
        <taxon>Actinomycetes</taxon>
        <taxon>Mycobacteriales</taxon>
        <taxon>Nocardiaceae</taxon>
        <taxon>Rhodococcus</taxon>
    </lineage>
</organism>
<keyword evidence="1" id="KW-0614">Plasmid</keyword>
<evidence type="ECO:0000313" key="1">
    <source>
        <dbReference type="EMBL" id="QOW01922.1"/>
    </source>
</evidence>
<protein>
    <submittedName>
        <fullName evidence="1">Uncharacterized protein</fullName>
    </submittedName>
</protein>
<geneLocation type="plasmid" evidence="1 2">
    <name>pSID</name>
</geneLocation>
<dbReference type="Proteomes" id="UP000593818">
    <property type="component" value="Plasmid pSID"/>
</dbReference>
<reference evidence="1 2" key="1">
    <citation type="submission" date="2020-10" db="EMBL/GenBank/DDBJ databases">
        <title>Whole genome sequence of oil-degrading bacteria Rhodococcus pyridinivorans strain 5Ap.</title>
        <authorList>
            <person name="Akhremchuk A.E."/>
            <person name="Valentovich L.N."/>
            <person name="Charniauskaya M.I."/>
            <person name="Bukliarevich H.A."/>
            <person name="Titok M.A."/>
        </authorList>
    </citation>
    <scope>NUCLEOTIDE SEQUENCE [LARGE SCALE GENOMIC DNA]</scope>
    <source>
        <strain evidence="1 2">5Ap</strain>
        <plasmid evidence="1 2">pSID</plasmid>
    </source>
</reference>
<proteinExistence type="predicted"/>
<gene>
    <name evidence="1" type="ORF">INP59_27590</name>
</gene>
<dbReference type="EMBL" id="CP063453">
    <property type="protein sequence ID" value="QOW01922.1"/>
    <property type="molecule type" value="Genomic_DNA"/>
</dbReference>
<dbReference type="AlphaFoldDB" id="A0A7M2XY19"/>
<accession>A0A7M2XY19</accession>
<evidence type="ECO:0000313" key="2">
    <source>
        <dbReference type="Proteomes" id="UP000593818"/>
    </source>
</evidence>
<keyword evidence="2" id="KW-1185">Reference proteome</keyword>
<name>A0A7M2XY19_9NOCA</name>
<sequence>MTETTTERRDRIVEIYRDDTAHVVAYAGVAYHLTPCCDASAKGSLGGIVCRSCYQEVCPMYGMGWALTDDKDWARFRAYMLAEYPASAQSLDERRALAL</sequence>
<dbReference type="GeneID" id="86868527"/>